<feature type="domain" description="Creatinase N-terminal" evidence="2">
    <location>
        <begin position="13"/>
        <end position="161"/>
    </location>
</feature>
<dbReference type="InterPro" id="IPR000994">
    <property type="entry name" value="Pept_M24"/>
</dbReference>
<dbReference type="Pfam" id="PF00557">
    <property type="entry name" value="Peptidase_M24"/>
    <property type="match status" value="1"/>
</dbReference>
<keyword evidence="3" id="KW-0378">Hydrolase</keyword>
<dbReference type="CDD" id="cd01066">
    <property type="entry name" value="APP_MetAP"/>
    <property type="match status" value="1"/>
</dbReference>
<dbReference type="PANTHER" id="PTHR46112">
    <property type="entry name" value="AMINOPEPTIDASE"/>
    <property type="match status" value="1"/>
</dbReference>
<dbReference type="InterPro" id="IPR029149">
    <property type="entry name" value="Creatin/AminoP/Spt16_N"/>
</dbReference>
<dbReference type="SUPFAM" id="SSF53092">
    <property type="entry name" value="Creatinase/prolidase N-terminal domain"/>
    <property type="match status" value="1"/>
</dbReference>
<evidence type="ECO:0000313" key="4">
    <source>
        <dbReference type="Proteomes" id="UP000320209"/>
    </source>
</evidence>
<evidence type="ECO:0000313" key="3">
    <source>
        <dbReference type="EMBL" id="TQL66693.1"/>
    </source>
</evidence>
<accession>A0A543A274</accession>
<comment type="caution">
    <text evidence="3">The sequence shown here is derived from an EMBL/GenBank/DDBJ whole genome shotgun (WGS) entry which is preliminary data.</text>
</comment>
<dbReference type="PANTHER" id="PTHR46112:SF2">
    <property type="entry name" value="XAA-PRO AMINOPEPTIDASE P-RELATED"/>
    <property type="match status" value="1"/>
</dbReference>
<dbReference type="EMBL" id="VFOV01000001">
    <property type="protein sequence ID" value="TQL66693.1"/>
    <property type="molecule type" value="Genomic_DNA"/>
</dbReference>
<dbReference type="AlphaFoldDB" id="A0A543A274"/>
<organism evidence="3 4">
    <name type="scientific">Nocardioides albertanoniae</name>
    <dbReference type="NCBI Taxonomy" id="1175486"/>
    <lineage>
        <taxon>Bacteria</taxon>
        <taxon>Bacillati</taxon>
        <taxon>Actinomycetota</taxon>
        <taxon>Actinomycetes</taxon>
        <taxon>Propionibacteriales</taxon>
        <taxon>Nocardioidaceae</taxon>
        <taxon>Nocardioides</taxon>
    </lineage>
</organism>
<reference evidence="3 4" key="1">
    <citation type="submission" date="2019-06" db="EMBL/GenBank/DDBJ databases">
        <title>Sequencing the genomes of 1000 actinobacteria strains.</title>
        <authorList>
            <person name="Klenk H.-P."/>
        </authorList>
    </citation>
    <scope>NUCLEOTIDE SEQUENCE [LARGE SCALE GENOMIC DNA]</scope>
    <source>
        <strain evidence="3 4">DSM 25218</strain>
    </source>
</reference>
<sequence length="394" mass="42783">MVSVFSSEEFTTRLQSVQQRMAERGWSALVVADPANLYYLTGYNAWSFYVPQCAVVPAEGGVHLFLRAMDAHGAAHTAVLPDDRIHAYPEDLVHRPDIHPYDDIAAQCRELNIFVDNPDVVVAMELDAHFLSVRGFQAVQRAIPRTRIVDSEELVNWVRLVKSPAEQDELRAAGAVADRAMTVALEGVRSGRRECDVVADIQSAQTISVGGVGGDYPAFVPLLPTGDSADTPHLTWTDRVLRRGEATTIELAGVRNRYHAPLARTVCLGPPSAKLLDCAKATNEGMEAALGSMKPGAAGADVHAAFTDVIAAHGLSKESRIGYSVGIGFPPDWGERTVSLRAGEETVLAPGMAFHVILGMWMDGWAYELSESVLVTEHLPEPLTSRPRQLIVNE</sequence>
<dbReference type="InterPro" id="IPR000587">
    <property type="entry name" value="Creatinase_N"/>
</dbReference>
<dbReference type="Proteomes" id="UP000320209">
    <property type="component" value="Unassembled WGS sequence"/>
</dbReference>
<protein>
    <submittedName>
        <fullName evidence="3">Ectoine hydrolase</fullName>
    </submittedName>
</protein>
<dbReference type="SUPFAM" id="SSF55920">
    <property type="entry name" value="Creatinase/aminopeptidase"/>
    <property type="match status" value="1"/>
</dbReference>
<dbReference type="InterPro" id="IPR036005">
    <property type="entry name" value="Creatinase/aminopeptidase-like"/>
</dbReference>
<dbReference type="Gene3D" id="3.40.350.10">
    <property type="entry name" value="Creatinase/prolidase N-terminal domain"/>
    <property type="match status" value="1"/>
</dbReference>
<dbReference type="GO" id="GO:0016787">
    <property type="term" value="F:hydrolase activity"/>
    <property type="evidence" value="ECO:0007669"/>
    <property type="project" value="UniProtKB-KW"/>
</dbReference>
<dbReference type="Pfam" id="PF01321">
    <property type="entry name" value="Creatinase_N"/>
    <property type="match status" value="1"/>
</dbReference>
<gene>
    <name evidence="3" type="ORF">FB381_0557</name>
</gene>
<evidence type="ECO:0000259" key="1">
    <source>
        <dbReference type="Pfam" id="PF00557"/>
    </source>
</evidence>
<evidence type="ECO:0000259" key="2">
    <source>
        <dbReference type="Pfam" id="PF01321"/>
    </source>
</evidence>
<keyword evidence="4" id="KW-1185">Reference proteome</keyword>
<dbReference type="Gene3D" id="3.90.230.10">
    <property type="entry name" value="Creatinase/methionine aminopeptidase superfamily"/>
    <property type="match status" value="1"/>
</dbReference>
<proteinExistence type="predicted"/>
<feature type="domain" description="Peptidase M24" evidence="1">
    <location>
        <begin position="169"/>
        <end position="377"/>
    </location>
</feature>
<dbReference type="InterPro" id="IPR050659">
    <property type="entry name" value="Peptidase_M24B"/>
</dbReference>
<name>A0A543A274_9ACTN</name>